<dbReference type="EMBL" id="NNAY01003872">
    <property type="protein sequence ID" value="OXU18739.1"/>
    <property type="molecule type" value="Genomic_DNA"/>
</dbReference>
<evidence type="ECO:0000313" key="1">
    <source>
        <dbReference type="EMBL" id="OXU18739.1"/>
    </source>
</evidence>
<sequence>MDRKKKRFLDDENAPISKHMKYKIKKLDKEESAYNEIDESHITNNDTEELICSIEPLYSSITNTTITPDNSASFGLQSILNHESSESFEDPTLQLATLNKNSDFGNFLSQEFSMEDLFDQSFIVKYVFSTNAITVLN</sequence>
<comment type="caution">
    <text evidence="1">The sequence shown here is derived from an EMBL/GenBank/DDBJ whole genome shotgun (WGS) entry which is preliminary data.</text>
</comment>
<dbReference type="AlphaFoldDB" id="A0A232EK59"/>
<keyword evidence="2" id="KW-1185">Reference proteome</keyword>
<dbReference type="Proteomes" id="UP000215335">
    <property type="component" value="Unassembled WGS sequence"/>
</dbReference>
<accession>A0A232EK59</accession>
<protein>
    <submittedName>
        <fullName evidence="1">Uncharacterized protein</fullName>
    </submittedName>
</protein>
<gene>
    <name evidence="1" type="ORF">TSAR_009706</name>
</gene>
<organism evidence="1 2">
    <name type="scientific">Trichomalopsis sarcophagae</name>
    <dbReference type="NCBI Taxonomy" id="543379"/>
    <lineage>
        <taxon>Eukaryota</taxon>
        <taxon>Metazoa</taxon>
        <taxon>Ecdysozoa</taxon>
        <taxon>Arthropoda</taxon>
        <taxon>Hexapoda</taxon>
        <taxon>Insecta</taxon>
        <taxon>Pterygota</taxon>
        <taxon>Neoptera</taxon>
        <taxon>Endopterygota</taxon>
        <taxon>Hymenoptera</taxon>
        <taxon>Apocrita</taxon>
        <taxon>Proctotrupomorpha</taxon>
        <taxon>Chalcidoidea</taxon>
        <taxon>Pteromalidae</taxon>
        <taxon>Pteromalinae</taxon>
        <taxon>Trichomalopsis</taxon>
    </lineage>
</organism>
<reference evidence="1 2" key="1">
    <citation type="journal article" date="2017" name="Curr. Biol.">
        <title>The Evolution of Venom by Co-option of Single-Copy Genes.</title>
        <authorList>
            <person name="Martinson E.O."/>
            <person name="Mrinalini"/>
            <person name="Kelkar Y.D."/>
            <person name="Chang C.H."/>
            <person name="Werren J.H."/>
        </authorList>
    </citation>
    <scope>NUCLEOTIDE SEQUENCE [LARGE SCALE GENOMIC DNA]</scope>
    <source>
        <strain evidence="1 2">Alberta</strain>
        <tissue evidence="1">Whole body</tissue>
    </source>
</reference>
<evidence type="ECO:0000313" key="2">
    <source>
        <dbReference type="Proteomes" id="UP000215335"/>
    </source>
</evidence>
<name>A0A232EK59_9HYME</name>
<proteinExistence type="predicted"/>